<reference evidence="1" key="1">
    <citation type="submission" date="2022-09" db="EMBL/GenBank/DDBJ databases">
        <title>Fusarium specimens isolated from Avocado Roots.</title>
        <authorList>
            <person name="Stajich J."/>
            <person name="Roper C."/>
            <person name="Heimlech-Rivalta G."/>
        </authorList>
    </citation>
    <scope>NUCLEOTIDE SEQUENCE</scope>
    <source>
        <strain evidence="1">A02</strain>
    </source>
</reference>
<gene>
    <name evidence="1" type="ORF">NW755_009363</name>
</gene>
<dbReference type="AlphaFoldDB" id="A0A9W8R3H0"/>
<dbReference type="Proteomes" id="UP001152087">
    <property type="component" value="Unassembled WGS sequence"/>
</dbReference>
<proteinExistence type="predicted"/>
<dbReference type="EMBL" id="JAOQAV010000028">
    <property type="protein sequence ID" value="KAJ4183824.1"/>
    <property type="molecule type" value="Genomic_DNA"/>
</dbReference>
<keyword evidence="2" id="KW-1185">Reference proteome</keyword>
<evidence type="ECO:0000313" key="2">
    <source>
        <dbReference type="Proteomes" id="UP001152087"/>
    </source>
</evidence>
<organism evidence="1 2">
    <name type="scientific">Fusarium falciforme</name>
    <dbReference type="NCBI Taxonomy" id="195108"/>
    <lineage>
        <taxon>Eukaryota</taxon>
        <taxon>Fungi</taxon>
        <taxon>Dikarya</taxon>
        <taxon>Ascomycota</taxon>
        <taxon>Pezizomycotina</taxon>
        <taxon>Sordariomycetes</taxon>
        <taxon>Hypocreomycetidae</taxon>
        <taxon>Hypocreales</taxon>
        <taxon>Nectriaceae</taxon>
        <taxon>Fusarium</taxon>
        <taxon>Fusarium solani species complex</taxon>
    </lineage>
</organism>
<name>A0A9W8R3H0_9HYPO</name>
<sequence>MAIPTLLATLFPVMDGKLLQVGDLVKDFDFSKIDVKQESSRNDYLRCDLAPSFGELSSETVQEIDDELKVMIFSLTKQLANLPPGERTWDHIVSLCAQSPLLEALDDRVWRSDNFIQETDFKTDGSPDASMVKEVNDWFKKLISDEDILDDTKLNIEIIDCIATQFGSIVDDFVSFSNKKEKHEQTMVDIQVVRYPDMYNPYFKDDHNGIRGDFNMHRYRPRSSVIGSLMAHAKQEAAKGAENLFDF</sequence>
<comment type="caution">
    <text evidence="1">The sequence shown here is derived from an EMBL/GenBank/DDBJ whole genome shotgun (WGS) entry which is preliminary data.</text>
</comment>
<accession>A0A9W8R3H0</accession>
<protein>
    <submittedName>
        <fullName evidence="1">Uncharacterized protein</fullName>
    </submittedName>
</protein>
<evidence type="ECO:0000313" key="1">
    <source>
        <dbReference type="EMBL" id="KAJ4183824.1"/>
    </source>
</evidence>